<dbReference type="GO" id="GO:0006508">
    <property type="term" value="P:proteolysis"/>
    <property type="evidence" value="ECO:0007669"/>
    <property type="project" value="UniProtKB-KW"/>
</dbReference>
<keyword evidence="1" id="KW-0378">Hydrolase</keyword>
<keyword evidence="6" id="KW-1185">Reference proteome</keyword>
<dbReference type="GO" id="GO:0015074">
    <property type="term" value="P:DNA integration"/>
    <property type="evidence" value="ECO:0007669"/>
    <property type="project" value="InterPro"/>
</dbReference>
<dbReference type="Gene3D" id="3.30.420.10">
    <property type="entry name" value="Ribonuclease H-like superfamily/Ribonuclease H"/>
    <property type="match status" value="1"/>
</dbReference>
<dbReference type="OrthoDB" id="1434891at2759"/>
<dbReference type="Pfam" id="PF25597">
    <property type="entry name" value="SH3_retrovirus"/>
    <property type="match status" value="1"/>
</dbReference>
<dbReference type="InterPro" id="IPR012337">
    <property type="entry name" value="RNaseH-like_sf"/>
</dbReference>
<evidence type="ECO:0000259" key="4">
    <source>
        <dbReference type="PROSITE" id="PS51277"/>
    </source>
</evidence>
<evidence type="ECO:0000256" key="1">
    <source>
        <dbReference type="ARBA" id="ARBA00022670"/>
    </source>
</evidence>
<dbReference type="InterPro" id="IPR039537">
    <property type="entry name" value="Retrotran_Ty1/copia-like"/>
</dbReference>
<organism evidence="5 6">
    <name type="scientific">Senna tora</name>
    <dbReference type="NCBI Taxonomy" id="362788"/>
    <lineage>
        <taxon>Eukaryota</taxon>
        <taxon>Viridiplantae</taxon>
        <taxon>Streptophyta</taxon>
        <taxon>Embryophyta</taxon>
        <taxon>Tracheophyta</taxon>
        <taxon>Spermatophyta</taxon>
        <taxon>Magnoliopsida</taxon>
        <taxon>eudicotyledons</taxon>
        <taxon>Gunneridae</taxon>
        <taxon>Pentapetalae</taxon>
        <taxon>rosids</taxon>
        <taxon>fabids</taxon>
        <taxon>Fabales</taxon>
        <taxon>Fabaceae</taxon>
        <taxon>Caesalpinioideae</taxon>
        <taxon>Cassia clade</taxon>
        <taxon>Senna</taxon>
    </lineage>
</organism>
<feature type="domain" description="BURP" evidence="4">
    <location>
        <begin position="658"/>
        <end position="873"/>
    </location>
</feature>
<dbReference type="Pfam" id="PF13976">
    <property type="entry name" value="gag_pre-integrs"/>
    <property type="match status" value="1"/>
</dbReference>
<dbReference type="InterPro" id="IPR057670">
    <property type="entry name" value="SH3_retrovirus"/>
</dbReference>
<keyword evidence="1" id="KW-0645">Protease</keyword>
<dbReference type="PANTHER" id="PTHR42648:SF31">
    <property type="entry name" value="RNA-DIRECTED DNA POLYMERASE"/>
    <property type="match status" value="1"/>
</dbReference>
<feature type="region of interest" description="Disordered" evidence="2">
    <location>
        <begin position="604"/>
        <end position="650"/>
    </location>
</feature>
<dbReference type="InterPro" id="IPR004873">
    <property type="entry name" value="BURP_dom"/>
</dbReference>
<dbReference type="InterPro" id="IPR001584">
    <property type="entry name" value="Integrase_cat-core"/>
</dbReference>
<feature type="compositionally biased region" description="Basic residues" evidence="2">
    <location>
        <begin position="636"/>
        <end position="650"/>
    </location>
</feature>
<sequence>MVQLEVQKLMKTKKAVEESPFNTSYFADFAGNFSTSSFKYGDDWIIDSGASSHVTGNVELLENLRPVTGKNTVTLPDGSVKTVTFIGNAEVSKNLKLVNVLFVPEFKYNLISVGKLVCDSSVQVHFHSSGCIVQDLLSKSILAQGRLEKSLFILCKNQRSTNCVLNVDVVNKDSDGSVAWHNRLGHPSSEVLLHLPIIDKCTKHRVCDSCHLAKQTRLSFKPSSISTTACFELLHIDVWGPYKTPSISGAHYMLTIVDDFSRAVWIYLMHNKTQVFGMLRNFLKHVQTQFDVSVKRIQTDNGTEFLINVCQDLFKENGIIHQKTCVYTPQQNGVMERKHRHLAQTARALLFHAGLSSKFWGEAMLTATYIINKLPTRVLNWKCPFEVLMNKVPKYSLMKVFGCLAYATNTSPHKTKFDPRSKKCMFVGYAADCRGYKLFDLEEGNIFVSRDVVFYEDSFPLKGRPESGSGSSKILTPYFCYDDTDDLYESEKAIVQPVKSVSSEIIPVEGSPVISSSSPVIVTDHSAVLSRNEEGENLNRRMSDRERKPPAWMKNYIAQESGARKIATEIAEIKEATSELQNFVTDGHILSIIQSEKEEIIDNKHAKNHEDDSDDEDEDEDSDDEEDDDDDDDKEKHHHHHHHYDHHHHKMDPELNVFFTPKDLRIGKKMPIFFAKKNPPSKSPKFLPKQKSDQIPFSSSHLPSLLKIFSFPKHSPQAKAMKYTLKHCEFPSMEGETKFCATSLESLLETTHKILGSQFKVLSTTSNNSSVPLQNYTITHVHKVTVPKVVGCHPLPYPYAVFYCHAQEEDTALYEVTVEGEEDGAKVEAKAVCHMDTSKWNTDHVAFDVLKVKPGTSPVCHFFPTDNLVCVPLSSE</sequence>
<dbReference type="Pfam" id="PF22936">
    <property type="entry name" value="Pol_BBD"/>
    <property type="match status" value="1"/>
</dbReference>
<dbReference type="EMBL" id="JAAIUW010000002">
    <property type="protein sequence ID" value="KAF7840931.1"/>
    <property type="molecule type" value="Genomic_DNA"/>
</dbReference>
<evidence type="ECO:0000313" key="5">
    <source>
        <dbReference type="EMBL" id="KAF7840931.1"/>
    </source>
</evidence>
<proteinExistence type="predicted"/>
<gene>
    <name evidence="5" type="ORF">G2W53_003229</name>
</gene>
<dbReference type="PANTHER" id="PTHR42648">
    <property type="entry name" value="TRANSPOSASE, PUTATIVE-RELATED"/>
    <property type="match status" value="1"/>
</dbReference>
<dbReference type="SUPFAM" id="SSF53098">
    <property type="entry name" value="Ribonuclease H-like"/>
    <property type="match status" value="1"/>
</dbReference>
<evidence type="ECO:0000256" key="2">
    <source>
        <dbReference type="SAM" id="MobiDB-lite"/>
    </source>
</evidence>
<dbReference type="PROSITE" id="PS51277">
    <property type="entry name" value="BURP"/>
    <property type="match status" value="1"/>
</dbReference>
<evidence type="ECO:0000259" key="3">
    <source>
        <dbReference type="PROSITE" id="PS50994"/>
    </source>
</evidence>
<dbReference type="SMART" id="SM01045">
    <property type="entry name" value="BURP"/>
    <property type="match status" value="1"/>
</dbReference>
<dbReference type="InterPro" id="IPR054722">
    <property type="entry name" value="PolX-like_BBD"/>
</dbReference>
<dbReference type="InterPro" id="IPR036397">
    <property type="entry name" value="RNaseH_sf"/>
</dbReference>
<dbReference type="Proteomes" id="UP000634136">
    <property type="component" value="Unassembled WGS sequence"/>
</dbReference>
<reference evidence="5" key="1">
    <citation type="submission" date="2020-09" db="EMBL/GenBank/DDBJ databases">
        <title>Genome-Enabled Discovery of Anthraquinone Biosynthesis in Senna tora.</title>
        <authorList>
            <person name="Kang S.-H."/>
            <person name="Pandey R.P."/>
            <person name="Lee C.-M."/>
            <person name="Sim J.-S."/>
            <person name="Jeong J.-T."/>
            <person name="Choi B.-S."/>
            <person name="Jung M."/>
            <person name="Ginzburg D."/>
            <person name="Zhao K."/>
            <person name="Won S.Y."/>
            <person name="Oh T.-J."/>
            <person name="Yu Y."/>
            <person name="Kim N.-H."/>
            <person name="Lee O.R."/>
            <person name="Lee T.-H."/>
            <person name="Bashyal P."/>
            <person name="Kim T.-S."/>
            <person name="Lee W.-H."/>
            <person name="Kawkins C."/>
            <person name="Kim C.-K."/>
            <person name="Kim J.S."/>
            <person name="Ahn B.O."/>
            <person name="Rhee S.Y."/>
            <person name="Sohng J.K."/>
        </authorList>
    </citation>
    <scope>NUCLEOTIDE SEQUENCE</scope>
    <source>
        <tissue evidence="5">Leaf</tissue>
    </source>
</reference>
<dbReference type="Pfam" id="PF03181">
    <property type="entry name" value="BURP"/>
    <property type="match status" value="1"/>
</dbReference>
<dbReference type="PROSITE" id="PS50994">
    <property type="entry name" value="INTEGRASE"/>
    <property type="match status" value="1"/>
</dbReference>
<feature type="compositionally biased region" description="Acidic residues" evidence="2">
    <location>
        <begin position="611"/>
        <end position="633"/>
    </location>
</feature>
<comment type="caution">
    <text evidence="5">The sequence shown here is derived from an EMBL/GenBank/DDBJ whole genome shotgun (WGS) entry which is preliminary data.</text>
</comment>
<evidence type="ECO:0000313" key="6">
    <source>
        <dbReference type="Proteomes" id="UP000634136"/>
    </source>
</evidence>
<feature type="domain" description="Integrase catalytic" evidence="3">
    <location>
        <begin position="218"/>
        <end position="392"/>
    </location>
</feature>
<protein>
    <submittedName>
        <fullName evidence="5">BURP domain-containing protein BNM2A-like</fullName>
    </submittedName>
</protein>
<dbReference type="GO" id="GO:0003676">
    <property type="term" value="F:nucleic acid binding"/>
    <property type="evidence" value="ECO:0007669"/>
    <property type="project" value="InterPro"/>
</dbReference>
<dbReference type="AlphaFoldDB" id="A0A835CGR3"/>
<accession>A0A835CGR3</accession>
<dbReference type="GO" id="GO:0008233">
    <property type="term" value="F:peptidase activity"/>
    <property type="evidence" value="ECO:0007669"/>
    <property type="project" value="UniProtKB-KW"/>
</dbReference>
<name>A0A835CGR3_9FABA</name>
<dbReference type="InterPro" id="IPR025724">
    <property type="entry name" value="GAG-pre-integrase_dom"/>
</dbReference>
<dbReference type="Pfam" id="PF00665">
    <property type="entry name" value="rve"/>
    <property type="match status" value="1"/>
</dbReference>